<organism evidence="2 3">
    <name type="scientific">Meganyctiphanes norvegica</name>
    <name type="common">Northern krill</name>
    <name type="synonym">Thysanopoda norvegica</name>
    <dbReference type="NCBI Taxonomy" id="48144"/>
    <lineage>
        <taxon>Eukaryota</taxon>
        <taxon>Metazoa</taxon>
        <taxon>Ecdysozoa</taxon>
        <taxon>Arthropoda</taxon>
        <taxon>Crustacea</taxon>
        <taxon>Multicrustacea</taxon>
        <taxon>Malacostraca</taxon>
        <taxon>Eumalacostraca</taxon>
        <taxon>Eucarida</taxon>
        <taxon>Euphausiacea</taxon>
        <taxon>Euphausiidae</taxon>
        <taxon>Meganyctiphanes</taxon>
    </lineage>
</organism>
<feature type="compositionally biased region" description="Low complexity" evidence="1">
    <location>
        <begin position="94"/>
        <end position="106"/>
    </location>
</feature>
<protein>
    <submittedName>
        <fullName evidence="2">Uncharacterized protein</fullName>
    </submittedName>
</protein>
<comment type="caution">
    <text evidence="2">The sequence shown here is derived from an EMBL/GenBank/DDBJ whole genome shotgun (WGS) entry which is preliminary data.</text>
</comment>
<accession>A0AAV2PUP3</accession>
<name>A0AAV2PUP3_MEGNR</name>
<gene>
    <name evidence="2" type="ORF">MNOR_LOCUS4171</name>
</gene>
<dbReference type="AlphaFoldDB" id="A0AAV2PUP3"/>
<proteinExistence type="predicted"/>
<dbReference type="Proteomes" id="UP001497623">
    <property type="component" value="Unassembled WGS sequence"/>
</dbReference>
<feature type="compositionally biased region" description="Polar residues" evidence="1">
    <location>
        <begin position="409"/>
        <end position="434"/>
    </location>
</feature>
<keyword evidence="3" id="KW-1185">Reference proteome</keyword>
<sequence>MMSTADEPEGSAAKTSDLVRLQLEETENSSVRKTGLAKLAKARDISDKSFTGSDYGTQIEGQLITTNLTSNTEVSPLRGLSKSSGVTILPNKMSLSSLNGDSSSCGDQRKSQDSSPGTEITVSDYSQSQVPCSDPELVRNNKNRSSMKAARVLGFGTGKDPSPLLSRRSRLEPPKVKRSNSLTHLTSAINQMHNMCIFAASPAASEVSHMQSRNVSSKSSEKAPLSGVVSEVIDHSILLPLMATNATRTDQVCTSSPKLSRQPAFREALKLRNSSVDMSIVQSEDSELATALNSSDSNLVILRTGLKNVENLANHRTNSLPETPGSSINLEEAAVMNAFLLGSKMMIPSNKSCNITSSKAPSDPSELCSSVAHSNKPPTPSCVENFVRSSIRRKSRKRNCDTLRHVTTAPQALTSHGQNSIWNRTFDGTNQSGRPKSWDDKDDGECSSTISSSEGGLHSETSPLAGHRSASMDELSSISGLPPILPSDAKQK</sequence>
<feature type="region of interest" description="Disordered" evidence="1">
    <location>
        <begin position="355"/>
        <end position="379"/>
    </location>
</feature>
<evidence type="ECO:0000256" key="1">
    <source>
        <dbReference type="SAM" id="MobiDB-lite"/>
    </source>
</evidence>
<evidence type="ECO:0000313" key="3">
    <source>
        <dbReference type="Proteomes" id="UP001497623"/>
    </source>
</evidence>
<dbReference type="EMBL" id="CAXKWB010001514">
    <property type="protein sequence ID" value="CAL4064609.1"/>
    <property type="molecule type" value="Genomic_DNA"/>
</dbReference>
<feature type="region of interest" description="Disordered" evidence="1">
    <location>
        <begin position="409"/>
        <end position="492"/>
    </location>
</feature>
<feature type="compositionally biased region" description="Polar residues" evidence="1">
    <location>
        <begin position="113"/>
        <end position="131"/>
    </location>
</feature>
<reference evidence="2 3" key="1">
    <citation type="submission" date="2024-05" db="EMBL/GenBank/DDBJ databases">
        <authorList>
            <person name="Wallberg A."/>
        </authorList>
    </citation>
    <scope>NUCLEOTIDE SEQUENCE [LARGE SCALE GENOMIC DNA]</scope>
</reference>
<evidence type="ECO:0000313" key="2">
    <source>
        <dbReference type="EMBL" id="CAL4064609.1"/>
    </source>
</evidence>
<feature type="region of interest" description="Disordered" evidence="1">
    <location>
        <begin position="94"/>
        <end position="178"/>
    </location>
</feature>
<feature type="compositionally biased region" description="Polar residues" evidence="1">
    <location>
        <begin position="446"/>
        <end position="462"/>
    </location>
</feature>